<keyword evidence="2 4" id="KW-0378">Hydrolase</keyword>
<proteinExistence type="inferred from homology"/>
<evidence type="ECO:0000259" key="6">
    <source>
        <dbReference type="Pfam" id="PF17851"/>
    </source>
</evidence>
<feature type="compositionally biased region" description="Low complexity" evidence="5">
    <location>
        <begin position="305"/>
        <end position="314"/>
    </location>
</feature>
<dbReference type="CDD" id="cd09001">
    <property type="entry name" value="GH43_FsAxh1-like"/>
    <property type="match status" value="1"/>
</dbReference>
<comment type="caution">
    <text evidence="7">The sequence shown here is derived from an EMBL/GenBank/DDBJ whole genome shotgun (WGS) entry which is preliminary data.</text>
</comment>
<dbReference type="InterPro" id="IPR041542">
    <property type="entry name" value="GH43_C2"/>
</dbReference>
<name>A0A6G3SS80_STRAQ</name>
<feature type="compositionally biased region" description="Basic and acidic residues" evidence="5">
    <location>
        <begin position="517"/>
        <end position="533"/>
    </location>
</feature>
<evidence type="ECO:0000256" key="4">
    <source>
        <dbReference type="RuleBase" id="RU361187"/>
    </source>
</evidence>
<dbReference type="EMBL" id="JAAGMK010000447">
    <property type="protein sequence ID" value="NEB85723.1"/>
    <property type="molecule type" value="Genomic_DNA"/>
</dbReference>
<evidence type="ECO:0000313" key="7">
    <source>
        <dbReference type="EMBL" id="NEB85723.1"/>
    </source>
</evidence>
<dbReference type="InterPro" id="IPR023296">
    <property type="entry name" value="Glyco_hydro_beta-prop_sf"/>
</dbReference>
<evidence type="ECO:0000256" key="5">
    <source>
        <dbReference type="SAM" id="MobiDB-lite"/>
    </source>
</evidence>
<feature type="region of interest" description="Disordered" evidence="5">
    <location>
        <begin position="508"/>
        <end position="533"/>
    </location>
</feature>
<evidence type="ECO:0000256" key="1">
    <source>
        <dbReference type="ARBA" id="ARBA00009865"/>
    </source>
</evidence>
<accession>A0A6G3SS80</accession>
<dbReference type="PANTHER" id="PTHR42812:SF12">
    <property type="entry name" value="BETA-XYLOSIDASE-RELATED"/>
    <property type="match status" value="1"/>
</dbReference>
<protein>
    <submittedName>
        <fullName evidence="7">Glycosyl hydrolase 43 family protein</fullName>
    </submittedName>
</protein>
<dbReference type="GO" id="GO:0005975">
    <property type="term" value="P:carbohydrate metabolic process"/>
    <property type="evidence" value="ECO:0007669"/>
    <property type="project" value="InterPro"/>
</dbReference>
<dbReference type="GO" id="GO:0004553">
    <property type="term" value="F:hydrolase activity, hydrolyzing O-glycosyl compounds"/>
    <property type="evidence" value="ECO:0007669"/>
    <property type="project" value="InterPro"/>
</dbReference>
<feature type="region of interest" description="Disordered" evidence="5">
    <location>
        <begin position="295"/>
        <end position="321"/>
    </location>
</feature>
<dbReference type="InterPro" id="IPR006710">
    <property type="entry name" value="Glyco_hydro_43"/>
</dbReference>
<organism evidence="7">
    <name type="scientific">Streptomyces anulatus</name>
    <name type="common">Streptomyces chrysomallus</name>
    <dbReference type="NCBI Taxonomy" id="1892"/>
    <lineage>
        <taxon>Bacteria</taxon>
        <taxon>Bacillati</taxon>
        <taxon>Actinomycetota</taxon>
        <taxon>Actinomycetes</taxon>
        <taxon>Kitasatosporales</taxon>
        <taxon>Streptomycetaceae</taxon>
        <taxon>Streptomyces</taxon>
    </lineage>
</organism>
<dbReference type="SUPFAM" id="SSF49899">
    <property type="entry name" value="Concanavalin A-like lectins/glucanases"/>
    <property type="match status" value="1"/>
</dbReference>
<evidence type="ECO:0000256" key="3">
    <source>
        <dbReference type="ARBA" id="ARBA00023295"/>
    </source>
</evidence>
<dbReference type="SUPFAM" id="SSF75005">
    <property type="entry name" value="Arabinanase/levansucrase/invertase"/>
    <property type="match status" value="1"/>
</dbReference>
<dbReference type="AlphaFoldDB" id="A0A6G3SS80"/>
<keyword evidence="3 4" id="KW-0326">Glycosidase</keyword>
<sequence>MSRPWTSDLGDGTYRNPVLNADWSDPDVIRVGDDYYLTASSFGRSPGLPLLHSRDLVNWRAVGHALDRLEPADDFAAPRHDRGVWAPSLRHHDGRFWIFWGVPDHGIQQINADRFEGPWSAPHLLKAGKGLIDACPLWDEETGEAYLVHAWAKSRSGVKNRLTGHRMSPDGRSLLDDGATLVDADRIPGWFTLEGPKLYRRDGYFWILAPAGGVETGWQGAFRSRDFLGPYEERVVLAQGRTDVNGPHQGGWVHTSEGEDWFLHFQARGAYGRVVHLQPMRWDAEGWPVIGDEGEPVSRHPKPVAPAQPVTAPAVDDDFPGGRPGTQWQWTANPRPGWTTRHSGNGLRLACVRTAYEHDLRLLPNVLVQRLPAQEFTVEVDLALDSAEPGAKAGLAVVGDAFDWIGLAVAADGTPRLVHRFAEGVAAHERDAAGSRASPTGRAGLRVEVTAGARCRFFADTGDGFRPSGQVFAATPWRWVGALLGLFATAPAGTGPAGTARFTAFRVTGPNPPQKCTRHDPSHPHHQTEKSRR</sequence>
<feature type="domain" description="Beta-xylosidase C-terminal Concanavalin A-like" evidence="6">
    <location>
        <begin position="317"/>
        <end position="507"/>
    </location>
</feature>
<reference evidence="7" key="1">
    <citation type="submission" date="2020-01" db="EMBL/GenBank/DDBJ databases">
        <title>Insect and environment-associated Actinomycetes.</title>
        <authorList>
            <person name="Currrie C."/>
            <person name="Chevrette M."/>
            <person name="Carlson C."/>
            <person name="Stubbendieck R."/>
            <person name="Wendt-Pienkowski E."/>
        </authorList>
    </citation>
    <scope>NUCLEOTIDE SEQUENCE</scope>
    <source>
        <strain evidence="7">SID505</strain>
    </source>
</reference>
<gene>
    <name evidence="7" type="ORF">G3I43_16280</name>
</gene>
<dbReference type="Pfam" id="PF17851">
    <property type="entry name" value="GH43_C2"/>
    <property type="match status" value="1"/>
</dbReference>
<evidence type="ECO:0000256" key="2">
    <source>
        <dbReference type="ARBA" id="ARBA00022801"/>
    </source>
</evidence>
<dbReference type="Pfam" id="PF04616">
    <property type="entry name" value="Glyco_hydro_43"/>
    <property type="match status" value="1"/>
</dbReference>
<dbReference type="RefSeq" id="WP_164257736.1">
    <property type="nucleotide sequence ID" value="NZ_JAAGMK010000447.1"/>
</dbReference>
<dbReference type="Gene3D" id="2.60.120.200">
    <property type="match status" value="1"/>
</dbReference>
<dbReference type="Gene3D" id="2.115.10.20">
    <property type="entry name" value="Glycosyl hydrolase domain, family 43"/>
    <property type="match status" value="1"/>
</dbReference>
<dbReference type="InterPro" id="IPR013320">
    <property type="entry name" value="ConA-like_dom_sf"/>
</dbReference>
<dbReference type="InterPro" id="IPR051795">
    <property type="entry name" value="Glycosyl_Hydrlase_43"/>
</dbReference>
<comment type="similarity">
    <text evidence="1 4">Belongs to the glycosyl hydrolase 43 family.</text>
</comment>
<dbReference type="PANTHER" id="PTHR42812">
    <property type="entry name" value="BETA-XYLOSIDASE"/>
    <property type="match status" value="1"/>
</dbReference>